<organism evidence="1 2">
    <name type="scientific">Rhizobium etli 8C-3</name>
    <dbReference type="NCBI Taxonomy" id="538025"/>
    <lineage>
        <taxon>Bacteria</taxon>
        <taxon>Pseudomonadati</taxon>
        <taxon>Pseudomonadota</taxon>
        <taxon>Alphaproteobacteria</taxon>
        <taxon>Hyphomicrobiales</taxon>
        <taxon>Rhizobiaceae</taxon>
        <taxon>Rhizobium/Agrobacterium group</taxon>
        <taxon>Rhizobium</taxon>
    </lineage>
</organism>
<dbReference type="Proteomes" id="UP000185109">
    <property type="component" value="Plasmid pRsp8C3c"/>
</dbReference>
<dbReference type="EMBL" id="CP017244">
    <property type="protein sequence ID" value="APO78582.1"/>
    <property type="molecule type" value="Genomic_DNA"/>
</dbReference>
<sequence>MHSLDLPINCKSGTRAKSDPPHLRWIIFRFRAFSCEVKNAGQNRQYPAVLTFMFEAIEVKSEWIVQILRLSV</sequence>
<gene>
    <name evidence="1" type="ORF">AM571_PC00845</name>
</gene>
<geneLocation type="plasmid" evidence="2">
    <name>prsp8c3c</name>
</geneLocation>
<dbReference type="AlphaFoldDB" id="A0A1L5PEN6"/>
<reference evidence="1 2" key="1">
    <citation type="submission" date="2016-09" db="EMBL/GenBank/DDBJ databases">
        <title>The complete genome sequences of Rhizobium gallicum, symbiovars gallicum and phaseoli, symbionts associated to common bean (Phaseolus vulgaris).</title>
        <authorList>
            <person name="Bustos P."/>
            <person name="Santamaria R.I."/>
            <person name="Perez-Carrascal O.M."/>
            <person name="Juarez S."/>
            <person name="Lozano L."/>
            <person name="Martinez-Flores I."/>
            <person name="Martinez-Romero E."/>
            <person name="Cevallos M."/>
            <person name="Romero D."/>
            <person name="Davila G."/>
            <person name="Gonzalez V."/>
        </authorList>
    </citation>
    <scope>NUCLEOTIDE SEQUENCE [LARGE SCALE GENOMIC DNA]</scope>
    <source>
        <strain evidence="1 2">8C-3</strain>
        <plasmid evidence="2">Plasmid prsp8c3c</plasmid>
    </source>
</reference>
<protein>
    <submittedName>
        <fullName evidence="1">Uncharacterized protein</fullName>
    </submittedName>
</protein>
<proteinExistence type="predicted"/>
<evidence type="ECO:0000313" key="1">
    <source>
        <dbReference type="EMBL" id="APO78582.1"/>
    </source>
</evidence>
<keyword evidence="1" id="KW-0614">Plasmid</keyword>
<evidence type="ECO:0000313" key="2">
    <source>
        <dbReference type="Proteomes" id="UP000185109"/>
    </source>
</evidence>
<name>A0A1L5PEN6_RHIET</name>
<accession>A0A1L5PEN6</accession>